<dbReference type="OrthoDB" id="3175255at2759"/>
<evidence type="ECO:0000256" key="2">
    <source>
        <dbReference type="PROSITE-ProRule" id="PRU00191"/>
    </source>
</evidence>
<evidence type="ECO:0000259" key="3">
    <source>
        <dbReference type="PROSITE" id="PS50001"/>
    </source>
</evidence>
<dbReference type="CTD" id="20196368"/>
<dbReference type="GeneID" id="20196368"/>
<evidence type="ECO:0000313" key="6">
    <source>
        <dbReference type="Proteomes" id="UP000015101"/>
    </source>
</evidence>
<protein>
    <recommendedName>
        <fullName evidence="3">SH2 domain-containing protein</fullName>
    </recommendedName>
</protein>
<dbReference type="Gene3D" id="3.30.505.10">
    <property type="entry name" value="SH2 domain"/>
    <property type="match status" value="1"/>
</dbReference>
<dbReference type="SMART" id="SM00252">
    <property type="entry name" value="SH2"/>
    <property type="match status" value="1"/>
</dbReference>
<sequence>REKANEILRDAKDGSFLVRDSTDKLGEANSDYTLTLKCNGSNKLIKIYHSDGLYGFAPPLKFTSVVHLIVYHQTHTLSCYNSTLSITLKYPVAK</sequence>
<reference evidence="4 6" key="2">
    <citation type="journal article" date="2013" name="Nature">
        <title>Insights into bilaterian evolution from three spiralian genomes.</title>
        <authorList>
            <person name="Simakov O."/>
            <person name="Marletaz F."/>
            <person name="Cho S.J."/>
            <person name="Edsinger-Gonzales E."/>
            <person name="Havlak P."/>
            <person name="Hellsten U."/>
            <person name="Kuo D.H."/>
            <person name="Larsson T."/>
            <person name="Lv J."/>
            <person name="Arendt D."/>
            <person name="Savage R."/>
            <person name="Osoegawa K."/>
            <person name="de Jong P."/>
            <person name="Grimwood J."/>
            <person name="Chapman J.A."/>
            <person name="Shapiro H."/>
            <person name="Aerts A."/>
            <person name="Otillar R.P."/>
            <person name="Terry A.Y."/>
            <person name="Boore J.L."/>
            <person name="Grigoriev I.V."/>
            <person name="Lindberg D.R."/>
            <person name="Seaver E.C."/>
            <person name="Weisblat D.A."/>
            <person name="Putnam N.H."/>
            <person name="Rokhsar D.S."/>
        </authorList>
    </citation>
    <scope>NUCLEOTIDE SEQUENCE</scope>
</reference>
<proteinExistence type="predicted"/>
<reference evidence="6" key="1">
    <citation type="submission" date="2012-12" db="EMBL/GenBank/DDBJ databases">
        <authorList>
            <person name="Hellsten U."/>
            <person name="Grimwood J."/>
            <person name="Chapman J.A."/>
            <person name="Shapiro H."/>
            <person name="Aerts A."/>
            <person name="Otillar R.P."/>
            <person name="Terry A.Y."/>
            <person name="Boore J.L."/>
            <person name="Simakov O."/>
            <person name="Marletaz F."/>
            <person name="Cho S.-J."/>
            <person name="Edsinger-Gonzales E."/>
            <person name="Havlak P."/>
            <person name="Kuo D.-H."/>
            <person name="Larsson T."/>
            <person name="Lv J."/>
            <person name="Arendt D."/>
            <person name="Savage R."/>
            <person name="Osoegawa K."/>
            <person name="de Jong P."/>
            <person name="Lindberg D.R."/>
            <person name="Seaver E.C."/>
            <person name="Weisblat D.A."/>
            <person name="Putnam N.H."/>
            <person name="Grigoriev I.V."/>
            <person name="Rokhsar D.S."/>
        </authorList>
    </citation>
    <scope>NUCLEOTIDE SEQUENCE</scope>
</reference>
<feature type="domain" description="SH2" evidence="3">
    <location>
        <begin position="1"/>
        <end position="92"/>
    </location>
</feature>
<dbReference type="SUPFAM" id="SSF55550">
    <property type="entry name" value="SH2 domain"/>
    <property type="match status" value="1"/>
</dbReference>
<dbReference type="Pfam" id="PF00017">
    <property type="entry name" value="SH2"/>
    <property type="match status" value="1"/>
</dbReference>
<dbReference type="PANTHER" id="PTHR10155">
    <property type="entry name" value="PHOSPHATIDYLINOSITOL 3-KINASE REGULATORY SUBUNIT"/>
    <property type="match status" value="1"/>
</dbReference>
<keyword evidence="6" id="KW-1185">Reference proteome</keyword>
<dbReference type="InParanoid" id="T1EIG8"/>
<keyword evidence="1 2" id="KW-0727">SH2 domain</keyword>
<dbReference type="eggNOG" id="KOG4637">
    <property type="taxonomic scope" value="Eukaryota"/>
</dbReference>
<dbReference type="InterPro" id="IPR036860">
    <property type="entry name" value="SH2_dom_sf"/>
</dbReference>
<dbReference type="EMBL" id="AMQM01003190">
    <property type="status" value="NOT_ANNOTATED_CDS"/>
    <property type="molecule type" value="Genomic_DNA"/>
</dbReference>
<dbReference type="KEGG" id="hro:HELRODRAFT_136972"/>
<dbReference type="EMBL" id="KB096080">
    <property type="protein sequence ID" value="ESO08326.1"/>
    <property type="molecule type" value="Genomic_DNA"/>
</dbReference>
<organism evidence="5 6">
    <name type="scientific">Helobdella robusta</name>
    <name type="common">Californian leech</name>
    <dbReference type="NCBI Taxonomy" id="6412"/>
    <lineage>
        <taxon>Eukaryota</taxon>
        <taxon>Metazoa</taxon>
        <taxon>Spiralia</taxon>
        <taxon>Lophotrochozoa</taxon>
        <taxon>Annelida</taxon>
        <taxon>Clitellata</taxon>
        <taxon>Hirudinea</taxon>
        <taxon>Rhynchobdellida</taxon>
        <taxon>Glossiphoniidae</taxon>
        <taxon>Helobdella</taxon>
    </lineage>
</organism>
<name>T1EIG8_HELRO</name>
<dbReference type="Proteomes" id="UP000015101">
    <property type="component" value="Unassembled WGS sequence"/>
</dbReference>
<gene>
    <name evidence="5" type="primary">20196368</name>
    <name evidence="4" type="ORF">HELRODRAFT_136972</name>
</gene>
<dbReference type="STRING" id="6412.T1EIG8"/>
<dbReference type="EnsemblMetazoa" id="HelroT136972">
    <property type="protein sequence ID" value="HelroP136972"/>
    <property type="gene ID" value="HelroG136972"/>
</dbReference>
<dbReference type="PROSITE" id="PS50001">
    <property type="entry name" value="SH2"/>
    <property type="match status" value="1"/>
</dbReference>
<evidence type="ECO:0000313" key="5">
    <source>
        <dbReference type="EnsemblMetazoa" id="HelroP136972"/>
    </source>
</evidence>
<evidence type="ECO:0000313" key="4">
    <source>
        <dbReference type="EMBL" id="ESO08326.1"/>
    </source>
</evidence>
<dbReference type="PANTHER" id="PTHR10155:SF2">
    <property type="entry name" value="PHOSPHATIDYLINOSITOL 3-KINASE REGULATORY SUBUNIT GAMMA"/>
    <property type="match status" value="1"/>
</dbReference>
<dbReference type="AlphaFoldDB" id="T1EIG8"/>
<dbReference type="RefSeq" id="XP_009013256.1">
    <property type="nucleotide sequence ID" value="XM_009015008.1"/>
</dbReference>
<evidence type="ECO:0000256" key="1">
    <source>
        <dbReference type="ARBA" id="ARBA00022999"/>
    </source>
</evidence>
<reference evidence="5" key="3">
    <citation type="submission" date="2015-06" db="UniProtKB">
        <authorList>
            <consortium name="EnsemblMetazoa"/>
        </authorList>
    </citation>
    <scope>IDENTIFICATION</scope>
</reference>
<dbReference type="InterPro" id="IPR000980">
    <property type="entry name" value="SH2"/>
</dbReference>
<dbReference type="HOGENOM" id="CLU_079371_1_0_1"/>
<accession>T1EIG8</accession>